<dbReference type="PANTHER" id="PTHR23519">
    <property type="entry name" value="AUTOPHAGY-RELATED PROTEIN 22"/>
    <property type="match status" value="1"/>
</dbReference>
<feature type="transmembrane region" description="Helical" evidence="6">
    <location>
        <begin position="387"/>
        <end position="406"/>
    </location>
</feature>
<evidence type="ECO:0000256" key="3">
    <source>
        <dbReference type="ARBA" id="ARBA00022692"/>
    </source>
</evidence>
<dbReference type="InterPro" id="IPR024671">
    <property type="entry name" value="Atg22-like"/>
</dbReference>
<dbReference type="InterPro" id="IPR020846">
    <property type="entry name" value="MFS_dom"/>
</dbReference>
<feature type="transmembrane region" description="Helical" evidence="6">
    <location>
        <begin position="143"/>
        <end position="162"/>
    </location>
</feature>
<evidence type="ECO:0000256" key="1">
    <source>
        <dbReference type="ARBA" id="ARBA00004127"/>
    </source>
</evidence>
<protein>
    <submittedName>
        <fullName evidence="8">Putative Major Facilitator Superfamily protein</fullName>
    </submittedName>
</protein>
<dbReference type="GO" id="GO:0012505">
    <property type="term" value="C:endomembrane system"/>
    <property type="evidence" value="ECO:0007669"/>
    <property type="project" value="UniProtKB-SubCell"/>
</dbReference>
<gene>
    <name evidence="8" type="ORF">ALOHA_HF4000APKG2098ctg20</name>
</gene>
<dbReference type="Gene3D" id="1.20.1250.20">
    <property type="entry name" value="MFS general substrate transporter like domains"/>
    <property type="match status" value="2"/>
</dbReference>
<feature type="transmembrane region" description="Helical" evidence="6">
    <location>
        <begin position="100"/>
        <end position="122"/>
    </location>
</feature>
<evidence type="ECO:0000256" key="4">
    <source>
        <dbReference type="ARBA" id="ARBA00022989"/>
    </source>
</evidence>
<evidence type="ECO:0000256" key="5">
    <source>
        <dbReference type="ARBA" id="ARBA00023136"/>
    </source>
</evidence>
<dbReference type="GO" id="GO:0022857">
    <property type="term" value="F:transmembrane transporter activity"/>
    <property type="evidence" value="ECO:0007669"/>
    <property type="project" value="InterPro"/>
</dbReference>
<keyword evidence="2" id="KW-0813">Transport</keyword>
<feature type="domain" description="Major facilitator superfamily (MFS) profile" evidence="7">
    <location>
        <begin position="231"/>
        <end position="410"/>
    </location>
</feature>
<feature type="transmembrane region" description="Helical" evidence="6">
    <location>
        <begin position="298"/>
        <end position="317"/>
    </location>
</feature>
<dbReference type="InterPro" id="IPR036259">
    <property type="entry name" value="MFS_trans_sf"/>
</dbReference>
<feature type="transmembrane region" description="Helical" evidence="6">
    <location>
        <begin position="323"/>
        <end position="344"/>
    </location>
</feature>
<dbReference type="EMBL" id="EU016673">
    <property type="protein sequence ID" value="ABZ10362.1"/>
    <property type="molecule type" value="Genomic_DNA"/>
</dbReference>
<sequence>MKKIFNFALYDFANSAFTTIIITFIFATYFAKQIAPNPILGQSYWGWTIGVTGFLVAIIGPIVGSFADKKNRIVFFIRSFSLLCILFTSLLWFSKPSQSYLLYTLVIVGIANLFYELSLIFYNSLLKDISTSKNLGKSSGFGFALGYIGGIIILLISIKLFIDTNNLPFGLTKEESQNIRAIAPLVSIWFLIFSIPFLFFVIKDSKKKIKKSFSSIFDDLKKLIWNGKLNVLGKFLIARMLYADGLNAIIVMGGIFAVGVFNLEIKELLKLSIIMNITAFIGAFMGGVANDRYGSKTVIIFSLVGLIFSSTAILFMYSKLGFFFLAAINGLFIGPIQSASRVVITSLLNKNSQGKGFGLFATSGKLTSFLGPVLVSTVTFLTDSQRLGFSAAIILLLAGLIILLNIKKIN</sequence>
<feature type="transmembrane region" description="Helical" evidence="6">
    <location>
        <begin position="44"/>
        <end position="63"/>
    </location>
</feature>
<feature type="transmembrane region" description="Helical" evidence="6">
    <location>
        <begin position="268"/>
        <end position="286"/>
    </location>
</feature>
<evidence type="ECO:0000313" key="8">
    <source>
        <dbReference type="EMBL" id="ABZ10362.1"/>
    </source>
</evidence>
<evidence type="ECO:0000259" key="7">
    <source>
        <dbReference type="PROSITE" id="PS50850"/>
    </source>
</evidence>
<accession>B3TCQ3</accession>
<dbReference type="InterPro" id="IPR050495">
    <property type="entry name" value="ATG22/LtaA_families"/>
</dbReference>
<evidence type="ECO:0000256" key="2">
    <source>
        <dbReference type="ARBA" id="ARBA00022448"/>
    </source>
</evidence>
<dbReference type="PROSITE" id="PS50850">
    <property type="entry name" value="MFS"/>
    <property type="match status" value="1"/>
</dbReference>
<feature type="transmembrane region" description="Helical" evidence="6">
    <location>
        <begin position="182"/>
        <end position="202"/>
    </location>
</feature>
<keyword evidence="3 6" id="KW-0812">Transmembrane</keyword>
<name>B3TCQ3_9BACT</name>
<keyword evidence="4 6" id="KW-1133">Transmembrane helix</keyword>
<feature type="transmembrane region" description="Helical" evidence="6">
    <location>
        <begin position="241"/>
        <end position="262"/>
    </location>
</feature>
<feature type="transmembrane region" description="Helical" evidence="6">
    <location>
        <begin position="75"/>
        <end position="94"/>
    </location>
</feature>
<dbReference type="PANTHER" id="PTHR23519:SF1">
    <property type="entry name" value="AUTOPHAGY-RELATED PROTEIN 22"/>
    <property type="match status" value="1"/>
</dbReference>
<dbReference type="AlphaFoldDB" id="B3TCQ3"/>
<keyword evidence="5 6" id="KW-0472">Membrane</keyword>
<dbReference type="SUPFAM" id="SSF103473">
    <property type="entry name" value="MFS general substrate transporter"/>
    <property type="match status" value="1"/>
</dbReference>
<proteinExistence type="predicted"/>
<reference evidence="8" key="1">
    <citation type="journal article" date="2008" name="ISME J.">
        <title>Genomic patterns of recombination, clonal divergence and environment in marine microbial populations.</title>
        <authorList>
            <person name="Konstantinidis K.T."/>
            <person name="Delong E.F."/>
        </authorList>
    </citation>
    <scope>NUCLEOTIDE SEQUENCE</scope>
</reference>
<feature type="transmembrane region" description="Helical" evidence="6">
    <location>
        <begin position="12"/>
        <end position="32"/>
    </location>
</feature>
<organism evidence="8">
    <name type="scientific">uncultured marine bacterium HF4000_APKG2098</name>
    <dbReference type="NCBI Taxonomy" id="455614"/>
    <lineage>
        <taxon>Bacteria</taxon>
        <taxon>environmental samples</taxon>
    </lineage>
</organism>
<comment type="subcellular location">
    <subcellularLocation>
        <location evidence="1">Endomembrane system</location>
        <topology evidence="1">Multi-pass membrane protein</topology>
    </subcellularLocation>
</comment>
<dbReference type="Pfam" id="PF11700">
    <property type="entry name" value="ATG22"/>
    <property type="match status" value="1"/>
</dbReference>
<feature type="transmembrane region" description="Helical" evidence="6">
    <location>
        <begin position="356"/>
        <end position="381"/>
    </location>
</feature>
<evidence type="ECO:0000256" key="6">
    <source>
        <dbReference type="SAM" id="Phobius"/>
    </source>
</evidence>